<proteinExistence type="predicted"/>
<keyword evidence="2" id="KW-1185">Reference proteome</keyword>
<dbReference type="OrthoDB" id="3048815at2759"/>
<dbReference type="Proteomes" id="UP000017559">
    <property type="component" value="Unassembled WGS sequence"/>
</dbReference>
<evidence type="ECO:0000313" key="2">
    <source>
        <dbReference type="Proteomes" id="UP000017559"/>
    </source>
</evidence>
<name>V2XRB6_MONRO</name>
<comment type="caution">
    <text evidence="1">The sequence shown here is derived from an EMBL/GenBank/DDBJ whole genome shotgun (WGS) entry which is preliminary data.</text>
</comment>
<dbReference type="PROSITE" id="PS01108">
    <property type="entry name" value="RIBOSOMAL_L24"/>
    <property type="match status" value="1"/>
</dbReference>
<dbReference type="HOGENOM" id="CLU_565095_0_0_1"/>
<organism evidence="1 2">
    <name type="scientific">Moniliophthora roreri (strain MCA 2997)</name>
    <name type="common">Cocoa frosty pod rot fungus</name>
    <name type="synonym">Crinipellis roreri</name>
    <dbReference type="NCBI Taxonomy" id="1381753"/>
    <lineage>
        <taxon>Eukaryota</taxon>
        <taxon>Fungi</taxon>
        <taxon>Dikarya</taxon>
        <taxon>Basidiomycota</taxon>
        <taxon>Agaricomycotina</taxon>
        <taxon>Agaricomycetes</taxon>
        <taxon>Agaricomycetidae</taxon>
        <taxon>Agaricales</taxon>
        <taxon>Marasmiineae</taxon>
        <taxon>Marasmiaceae</taxon>
        <taxon>Moniliophthora</taxon>
    </lineage>
</organism>
<sequence>MECVLTNLGRFIKPQGSVHDTKKPRLLNPPPSGNQILQQWAAWAAWEQDVALDNSLVTHRELAPGEWVRICERGIYHSDVGVIHSATSSPSGALGYVVLLIPCLPCENDKALIQEITKATPTLSMKRKHMRGKVTKIETNMFKYKCSVYSYGLCVKFFPETSLDSCLPSLSSNLRLMFIESQHPFVVLVDLPCVDHWSFEEREVVVVCDVPSLAGAIISADREQQSCVVEFGRNSEDNKLVPYSELLTVPMRKLEKVVRVGDYVNVVAGMKKGEEGLVTEKNGTNLHIFHIEPSLCELGEPSSAGNQKGKLFRAQKQSDLVVHMNSVKLGSPPFTLDHGPWFNVRVVVNTVKGVSTFEKKQERVKVHVRDAYLHQYHGLHGQVKHVHRTGPNKLGVFVYIAVLDATTEFEPQDLLDEKTRKTLLLARPLPDQYRQFHVDPELDKMYTGRLPWFGVCIRITAGNCKGHTGVVCDSQRVEESRSY</sequence>
<reference evidence="1 2" key="1">
    <citation type="journal article" date="2014" name="BMC Genomics">
        <title>Genome and secretome analysis of the hemibiotrophic fungal pathogen, Moniliophthora roreri, which causes frosty pod rot disease of cacao: mechanisms of the biotrophic and necrotrophic phases.</title>
        <authorList>
            <person name="Meinhardt L.W."/>
            <person name="Costa G.G.L."/>
            <person name="Thomazella D.P.T."/>
            <person name="Teixeira P.J.P.L."/>
            <person name="Carazzolle M.F."/>
            <person name="Schuster S.C."/>
            <person name="Carlson J.E."/>
            <person name="Guiltinan M.J."/>
            <person name="Mieczkowski P."/>
            <person name="Farmer A."/>
            <person name="Ramaraj T."/>
            <person name="Crozier J."/>
            <person name="Davis R.E."/>
            <person name="Shao J."/>
            <person name="Melnick R.L."/>
            <person name="Pereira G.A.G."/>
            <person name="Bailey B.A."/>
        </authorList>
    </citation>
    <scope>NUCLEOTIDE SEQUENCE [LARGE SCALE GENOMIC DNA]</scope>
    <source>
        <strain evidence="1 2">MCA 2997</strain>
    </source>
</reference>
<protein>
    <recommendedName>
        <fullName evidence="3">Chromatin elongation factor spt5</fullName>
    </recommendedName>
</protein>
<dbReference type="SUPFAM" id="SSF50104">
    <property type="entry name" value="Translation proteins SH3-like domain"/>
    <property type="match status" value="1"/>
</dbReference>
<dbReference type="GO" id="GO:0005840">
    <property type="term" value="C:ribosome"/>
    <property type="evidence" value="ECO:0007669"/>
    <property type="project" value="InterPro"/>
</dbReference>
<evidence type="ECO:0008006" key="3">
    <source>
        <dbReference type="Google" id="ProtNLM"/>
    </source>
</evidence>
<dbReference type="KEGG" id="mrr:Moror_8424"/>
<accession>V2XRB6</accession>
<dbReference type="AlphaFoldDB" id="V2XRB6"/>
<dbReference type="InterPro" id="IPR008991">
    <property type="entry name" value="Translation_prot_SH3-like_sf"/>
</dbReference>
<dbReference type="GO" id="GO:0006412">
    <property type="term" value="P:translation"/>
    <property type="evidence" value="ECO:0007669"/>
    <property type="project" value="InterPro"/>
</dbReference>
<evidence type="ECO:0000313" key="1">
    <source>
        <dbReference type="EMBL" id="ESK81999.1"/>
    </source>
</evidence>
<dbReference type="EMBL" id="AWSO01002117">
    <property type="protein sequence ID" value="ESK81999.1"/>
    <property type="molecule type" value="Genomic_DNA"/>
</dbReference>
<dbReference type="InterPro" id="IPR005825">
    <property type="entry name" value="Ribosomal_uL24_CS"/>
</dbReference>
<gene>
    <name evidence="1" type="ORF">Moror_8424</name>
</gene>
<dbReference type="GO" id="GO:0003735">
    <property type="term" value="F:structural constituent of ribosome"/>
    <property type="evidence" value="ECO:0007669"/>
    <property type="project" value="InterPro"/>
</dbReference>